<feature type="transmembrane region" description="Helical" evidence="8">
    <location>
        <begin position="191"/>
        <end position="212"/>
    </location>
</feature>
<keyword evidence="12" id="KW-1185">Reference proteome</keyword>
<dbReference type="STRING" id="45056.Lade_0473"/>
<organism evidence="10 12">
    <name type="scientific">Legionella adelaidensis</name>
    <dbReference type="NCBI Taxonomy" id="45056"/>
    <lineage>
        <taxon>Bacteria</taxon>
        <taxon>Pseudomonadati</taxon>
        <taxon>Pseudomonadota</taxon>
        <taxon>Gammaproteobacteria</taxon>
        <taxon>Legionellales</taxon>
        <taxon>Legionellaceae</taxon>
        <taxon>Legionella</taxon>
    </lineage>
</organism>
<feature type="transmembrane region" description="Helical" evidence="8">
    <location>
        <begin position="303"/>
        <end position="321"/>
    </location>
</feature>
<dbReference type="Gene3D" id="3.40.1710.10">
    <property type="entry name" value="abc type-2 transporter like domain"/>
    <property type="match status" value="1"/>
</dbReference>
<dbReference type="EMBL" id="LNKA01000001">
    <property type="protein sequence ID" value="KTC65815.1"/>
    <property type="molecule type" value="Genomic_DNA"/>
</dbReference>
<dbReference type="PANTHER" id="PTHR30294:SF29">
    <property type="entry name" value="MULTIDRUG ABC TRANSPORTER PERMEASE YBHS-RELATED"/>
    <property type="match status" value="1"/>
</dbReference>
<dbReference type="Proteomes" id="UP000281170">
    <property type="component" value="Plasmid 12"/>
</dbReference>
<dbReference type="InterPro" id="IPR047817">
    <property type="entry name" value="ABC2_TM_bact-type"/>
</dbReference>
<evidence type="ECO:0000256" key="3">
    <source>
        <dbReference type="ARBA" id="ARBA00022448"/>
    </source>
</evidence>
<dbReference type="Proteomes" id="UP000054859">
    <property type="component" value="Unassembled WGS sequence"/>
</dbReference>
<reference evidence="10 12" key="1">
    <citation type="submission" date="2015-11" db="EMBL/GenBank/DDBJ databases">
        <title>Identification of large and diverse effector repertoires of 38 Legionella species.</title>
        <authorList>
            <person name="Burstein D."/>
            <person name="Amaro F."/>
            <person name="Zusman T."/>
            <person name="Lifshitz Z."/>
            <person name="Cohen O."/>
            <person name="Gilbert J.A."/>
            <person name="Pupko T."/>
            <person name="Shuman H.A."/>
            <person name="Segal G."/>
        </authorList>
    </citation>
    <scope>NUCLEOTIDE SEQUENCE [LARGE SCALE GENOMIC DNA]</scope>
    <source>
        <strain evidence="10 12">1762-AUS-E</strain>
    </source>
</reference>
<evidence type="ECO:0000256" key="8">
    <source>
        <dbReference type="SAM" id="Phobius"/>
    </source>
</evidence>
<gene>
    <name evidence="11" type="primary">ybhR</name>
    <name evidence="10" type="ORF">Lade_0473</name>
    <name evidence="11" type="ORF">NCTC12735_00870</name>
</gene>
<evidence type="ECO:0000256" key="7">
    <source>
        <dbReference type="ARBA" id="ARBA00023136"/>
    </source>
</evidence>
<dbReference type="PANTHER" id="PTHR30294">
    <property type="entry name" value="MEMBRANE COMPONENT OF ABC TRANSPORTER YHHJ-RELATED"/>
    <property type="match status" value="1"/>
</dbReference>
<dbReference type="InterPro" id="IPR051449">
    <property type="entry name" value="ABC-2_transporter_component"/>
</dbReference>
<dbReference type="AlphaFoldDB" id="A0A0W0R447"/>
<dbReference type="PATRIC" id="fig|45056.6.peg.492"/>
<evidence type="ECO:0000259" key="9">
    <source>
        <dbReference type="PROSITE" id="PS51012"/>
    </source>
</evidence>
<keyword evidence="5 8" id="KW-0812">Transmembrane</keyword>
<feature type="transmembrane region" description="Helical" evidence="8">
    <location>
        <begin position="242"/>
        <end position="263"/>
    </location>
</feature>
<proteinExistence type="inferred from homology"/>
<sequence>MKQKIKPQAQFSFSRLMGLVAKEFTQLRRDRFTFALIIGLPLIQLILFGLAINANPKYLPSALINYDTGPFSRELIYGLENTHYFKFMYFPSSSKEADKLMVSHEVQFILTIPSDFSQKIVRGEYPAALLEVDGTDPVSVGYAVSASSGLMQTIFQHSPDLPGGFLNENKTPADLRVQVRYNPSAITQYNIVPGLLGLVLTMTFVMVASMALTREKEMGTLESLLATSLLPSEVVIGKTLPFLLIGYAQVFIILLMAIFFFNIPFLGSFILLLLVTLPFILANLFVGIFFSTFSSTQLEASQLSTFFMIPSLLLSGFAFPFKGMPIWAQWFGNILPLTHFNNIVRGIMLKGVGIQEVFYDVWPIILFLLIALFLAMKHYRRTLD</sequence>
<keyword evidence="11" id="KW-0614">Plasmid</keyword>
<dbReference type="PROSITE" id="PS51012">
    <property type="entry name" value="ABC_TM2"/>
    <property type="match status" value="1"/>
</dbReference>
<keyword evidence="4" id="KW-1003">Cell membrane</keyword>
<evidence type="ECO:0000313" key="12">
    <source>
        <dbReference type="Proteomes" id="UP000054859"/>
    </source>
</evidence>
<keyword evidence="7 8" id="KW-0472">Membrane</keyword>
<protein>
    <submittedName>
        <fullName evidence="10">ABC transporter permease</fullName>
    </submittedName>
</protein>
<dbReference type="InterPro" id="IPR013525">
    <property type="entry name" value="ABC2_TM"/>
</dbReference>
<keyword evidence="3" id="KW-0813">Transport</keyword>
<evidence type="ECO:0000313" key="10">
    <source>
        <dbReference type="EMBL" id="KTC65815.1"/>
    </source>
</evidence>
<evidence type="ECO:0000256" key="2">
    <source>
        <dbReference type="ARBA" id="ARBA00007783"/>
    </source>
</evidence>
<dbReference type="Pfam" id="PF12698">
    <property type="entry name" value="ABC2_membrane_3"/>
    <property type="match status" value="1"/>
</dbReference>
<reference evidence="11 13" key="2">
    <citation type="submission" date="2018-12" db="EMBL/GenBank/DDBJ databases">
        <authorList>
            <consortium name="Pathogen Informatics"/>
        </authorList>
    </citation>
    <scope>NUCLEOTIDE SEQUENCE [LARGE SCALE GENOMIC DNA]</scope>
    <source>
        <strain evidence="11 13">NCTC12735</strain>
        <plasmid evidence="13">12</plasmid>
    </source>
</reference>
<dbReference type="GO" id="GO:0140359">
    <property type="term" value="F:ABC-type transporter activity"/>
    <property type="evidence" value="ECO:0007669"/>
    <property type="project" value="InterPro"/>
</dbReference>
<dbReference type="GO" id="GO:0005886">
    <property type="term" value="C:plasma membrane"/>
    <property type="evidence" value="ECO:0007669"/>
    <property type="project" value="UniProtKB-SubCell"/>
</dbReference>
<evidence type="ECO:0000256" key="4">
    <source>
        <dbReference type="ARBA" id="ARBA00022475"/>
    </source>
</evidence>
<feature type="transmembrane region" description="Helical" evidence="8">
    <location>
        <begin position="32"/>
        <end position="52"/>
    </location>
</feature>
<accession>A0A0W0R447</accession>
<keyword evidence="6 8" id="KW-1133">Transmembrane helix</keyword>
<evidence type="ECO:0000256" key="6">
    <source>
        <dbReference type="ARBA" id="ARBA00022989"/>
    </source>
</evidence>
<geneLocation type="plasmid" evidence="11 13">
    <name>12</name>
</geneLocation>
<evidence type="ECO:0000313" key="11">
    <source>
        <dbReference type="EMBL" id="VEH85244.1"/>
    </source>
</evidence>
<name>A0A0W0R447_9GAMM</name>
<comment type="similarity">
    <text evidence="2">Belongs to the ABC-2 integral membrane protein family.</text>
</comment>
<evidence type="ECO:0000256" key="5">
    <source>
        <dbReference type="ARBA" id="ARBA00022692"/>
    </source>
</evidence>
<feature type="domain" description="ABC transmembrane type-2" evidence="9">
    <location>
        <begin position="148"/>
        <end position="382"/>
    </location>
</feature>
<dbReference type="KEGG" id="ladl:NCTC12735_00870"/>
<feature type="transmembrane region" description="Helical" evidence="8">
    <location>
        <begin position="357"/>
        <end position="376"/>
    </location>
</feature>
<feature type="transmembrane region" description="Helical" evidence="8">
    <location>
        <begin position="269"/>
        <end position="291"/>
    </location>
</feature>
<evidence type="ECO:0000313" key="13">
    <source>
        <dbReference type="Proteomes" id="UP000281170"/>
    </source>
</evidence>
<comment type="subcellular location">
    <subcellularLocation>
        <location evidence="1">Cell membrane</location>
        <topology evidence="1">Multi-pass membrane protein</topology>
    </subcellularLocation>
</comment>
<dbReference type="EMBL" id="LR134421">
    <property type="protein sequence ID" value="VEH85244.1"/>
    <property type="molecule type" value="Genomic_DNA"/>
</dbReference>
<evidence type="ECO:0000256" key="1">
    <source>
        <dbReference type="ARBA" id="ARBA00004651"/>
    </source>
</evidence>